<dbReference type="Gene3D" id="3.30.230.10">
    <property type="match status" value="1"/>
</dbReference>
<dbReference type="Pfam" id="PF08544">
    <property type="entry name" value="GHMP_kinases_C"/>
    <property type="match status" value="1"/>
</dbReference>
<comment type="subcellular location">
    <subcellularLocation>
        <location evidence="7">Cytoplasm</location>
    </subcellularLocation>
</comment>
<dbReference type="InterPro" id="IPR014721">
    <property type="entry name" value="Ribsml_uS5_D2-typ_fold_subgr"/>
</dbReference>
<dbReference type="RefSeq" id="WP_307504349.1">
    <property type="nucleotide sequence ID" value="NZ_BAAACE010000014.1"/>
</dbReference>
<accession>A0ABU0MYL8</accession>
<dbReference type="HAMAP" id="MF_00384">
    <property type="entry name" value="Homoser_kinase"/>
    <property type="match status" value="1"/>
</dbReference>
<protein>
    <recommendedName>
        <fullName evidence="7 8">Homoserine kinase</fullName>
        <shortName evidence="7">HK</shortName>
        <shortName evidence="7">HSK</shortName>
        <ecNumber evidence="7 8">2.7.1.39</ecNumber>
    </recommendedName>
</protein>
<dbReference type="PANTHER" id="PTHR20861:SF1">
    <property type="entry name" value="HOMOSERINE KINASE"/>
    <property type="match status" value="1"/>
</dbReference>
<dbReference type="InterPro" id="IPR000870">
    <property type="entry name" value="Homoserine_kinase"/>
</dbReference>
<keyword evidence="4 7" id="KW-0547">Nucleotide-binding</keyword>
<comment type="caution">
    <text evidence="11">The sequence shown here is derived from an EMBL/GenBank/DDBJ whole genome shotgun (WGS) entry which is preliminary data.</text>
</comment>
<comment type="similarity">
    <text evidence="7">Belongs to the GHMP kinase family. Homoserine kinase subfamily.</text>
</comment>
<name>A0ABU0MYL8_9FIRM</name>
<feature type="domain" description="GHMP kinase N-terminal" evidence="9">
    <location>
        <begin position="60"/>
        <end position="136"/>
    </location>
</feature>
<evidence type="ECO:0000256" key="5">
    <source>
        <dbReference type="ARBA" id="ARBA00022777"/>
    </source>
</evidence>
<reference evidence="11 12" key="1">
    <citation type="submission" date="2023-07" db="EMBL/GenBank/DDBJ databases">
        <title>Genomic Encyclopedia of Type Strains, Phase IV (KMG-IV): sequencing the most valuable type-strain genomes for metagenomic binning, comparative biology and taxonomic classification.</title>
        <authorList>
            <person name="Goeker M."/>
        </authorList>
    </citation>
    <scope>NUCLEOTIDE SEQUENCE [LARGE SCALE GENOMIC DNA]</scope>
    <source>
        <strain evidence="11 12">DSM 15049</strain>
    </source>
</reference>
<dbReference type="Proteomes" id="UP001232584">
    <property type="component" value="Unassembled WGS sequence"/>
</dbReference>
<dbReference type="InterPro" id="IPR006204">
    <property type="entry name" value="GHMP_kinase_N_dom"/>
</dbReference>
<dbReference type="Pfam" id="PF00288">
    <property type="entry name" value="GHMP_kinases_N"/>
    <property type="match status" value="1"/>
</dbReference>
<dbReference type="SUPFAM" id="SSF55060">
    <property type="entry name" value="GHMP Kinase, C-terminal domain"/>
    <property type="match status" value="1"/>
</dbReference>
<keyword evidence="5 7" id="KW-0418">Kinase</keyword>
<organism evidence="11 12">
    <name type="scientific">Paraclostridium ghonii</name>
    <dbReference type="NCBI Taxonomy" id="29358"/>
    <lineage>
        <taxon>Bacteria</taxon>
        <taxon>Bacillati</taxon>
        <taxon>Bacillota</taxon>
        <taxon>Clostridia</taxon>
        <taxon>Peptostreptococcales</taxon>
        <taxon>Peptostreptococcaceae</taxon>
        <taxon>Paraclostridium</taxon>
    </lineage>
</organism>
<proteinExistence type="inferred from homology"/>
<dbReference type="Gene3D" id="3.30.70.890">
    <property type="entry name" value="GHMP kinase, C-terminal domain"/>
    <property type="match status" value="1"/>
</dbReference>
<evidence type="ECO:0000313" key="11">
    <source>
        <dbReference type="EMBL" id="MDQ0556005.1"/>
    </source>
</evidence>
<dbReference type="EC" id="2.7.1.39" evidence="7 8"/>
<dbReference type="PANTHER" id="PTHR20861">
    <property type="entry name" value="HOMOSERINE/4-DIPHOSPHOCYTIDYL-2-C-METHYL-D-ERYTHRITOL KINASE"/>
    <property type="match status" value="1"/>
</dbReference>
<evidence type="ECO:0000256" key="3">
    <source>
        <dbReference type="ARBA" id="ARBA00022697"/>
    </source>
</evidence>
<comment type="caution">
    <text evidence="7">Lacks conserved residue(s) required for the propagation of feature annotation.</text>
</comment>
<keyword evidence="6 7" id="KW-0067">ATP-binding</keyword>
<comment type="pathway">
    <text evidence="7">Amino-acid biosynthesis; L-threonine biosynthesis; L-threonine from L-aspartate: step 4/5.</text>
</comment>
<dbReference type="InterPro" id="IPR020568">
    <property type="entry name" value="Ribosomal_Su5_D2-typ_SF"/>
</dbReference>
<keyword evidence="3 7" id="KW-0791">Threonine biosynthesis</keyword>
<dbReference type="PIRSF" id="PIRSF000676">
    <property type="entry name" value="Homoser_kin"/>
    <property type="match status" value="1"/>
</dbReference>
<evidence type="ECO:0000256" key="2">
    <source>
        <dbReference type="ARBA" id="ARBA00022679"/>
    </source>
</evidence>
<evidence type="ECO:0000313" key="12">
    <source>
        <dbReference type="Proteomes" id="UP001232584"/>
    </source>
</evidence>
<evidence type="ECO:0000256" key="8">
    <source>
        <dbReference type="NCBIfam" id="TIGR00191"/>
    </source>
</evidence>
<evidence type="ECO:0000256" key="4">
    <source>
        <dbReference type="ARBA" id="ARBA00022741"/>
    </source>
</evidence>
<evidence type="ECO:0000256" key="6">
    <source>
        <dbReference type="ARBA" id="ARBA00022840"/>
    </source>
</evidence>
<dbReference type="NCBIfam" id="TIGR00191">
    <property type="entry name" value="thrB"/>
    <property type="match status" value="1"/>
</dbReference>
<dbReference type="GO" id="GO:0004413">
    <property type="term" value="F:homoserine kinase activity"/>
    <property type="evidence" value="ECO:0007669"/>
    <property type="project" value="UniProtKB-EC"/>
</dbReference>
<evidence type="ECO:0000259" key="9">
    <source>
        <dbReference type="Pfam" id="PF00288"/>
    </source>
</evidence>
<comment type="catalytic activity">
    <reaction evidence="7">
        <text>L-homoserine + ATP = O-phospho-L-homoserine + ADP + H(+)</text>
        <dbReference type="Rhea" id="RHEA:13985"/>
        <dbReference type="ChEBI" id="CHEBI:15378"/>
        <dbReference type="ChEBI" id="CHEBI:30616"/>
        <dbReference type="ChEBI" id="CHEBI:57476"/>
        <dbReference type="ChEBI" id="CHEBI:57590"/>
        <dbReference type="ChEBI" id="CHEBI:456216"/>
        <dbReference type="EC" id="2.7.1.39"/>
    </reaction>
</comment>
<keyword evidence="2 7" id="KW-0808">Transferase</keyword>
<gene>
    <name evidence="7" type="primary">thrB</name>
    <name evidence="11" type="ORF">QOZ92_001118</name>
</gene>
<dbReference type="PRINTS" id="PR00958">
    <property type="entry name" value="HOMSERKINASE"/>
</dbReference>
<dbReference type="SUPFAM" id="SSF54211">
    <property type="entry name" value="Ribosomal protein S5 domain 2-like"/>
    <property type="match status" value="1"/>
</dbReference>
<keyword evidence="1 7" id="KW-0028">Amino-acid biosynthesis</keyword>
<keyword evidence="7" id="KW-0963">Cytoplasm</keyword>
<dbReference type="EMBL" id="JAUSWG010000003">
    <property type="protein sequence ID" value="MDQ0556005.1"/>
    <property type="molecule type" value="Genomic_DNA"/>
</dbReference>
<dbReference type="InterPro" id="IPR013750">
    <property type="entry name" value="GHMP_kinase_C_dom"/>
</dbReference>
<keyword evidence="12" id="KW-1185">Reference proteome</keyword>
<feature type="domain" description="GHMP kinase C-terminal" evidence="10">
    <location>
        <begin position="198"/>
        <end position="272"/>
    </location>
</feature>
<evidence type="ECO:0000259" key="10">
    <source>
        <dbReference type="Pfam" id="PF08544"/>
    </source>
</evidence>
<evidence type="ECO:0000256" key="7">
    <source>
        <dbReference type="HAMAP-Rule" id="MF_00384"/>
    </source>
</evidence>
<comment type="function">
    <text evidence="7">Catalyzes the ATP-dependent phosphorylation of L-homoserine to L-homoserine phosphate.</text>
</comment>
<evidence type="ECO:0000256" key="1">
    <source>
        <dbReference type="ARBA" id="ARBA00022605"/>
    </source>
</evidence>
<dbReference type="InterPro" id="IPR036554">
    <property type="entry name" value="GHMP_kinase_C_sf"/>
</dbReference>
<sequence length="292" mass="32726">MIVKVKVPATSANLGCGFDTLGMALNLYTTFTFEEIKKGLEFEGFDEKYCNEDNLVYISFNKALKQLNKKVEGVRISVDCQVPISRGLGSSSICVVAGIFAAYALSNTQINRDDIFKLATTIEGHPDNVSPAIFGGLSASCVVNNEALTIKYDIDERFTFLALIPDFETSTNESRKALPDIVCRQDAIYTLSRLGMVLKALENYDLSLLSKVMDDKLHEPYRCKLIHEYDKVKEICKSVDSVCFMISGSGSTLLNVIEDRKNVQLIRDKLKDLEYKWRVLELKVDKEGTKIL</sequence>